<dbReference type="InterPro" id="IPR036397">
    <property type="entry name" value="RNaseH_sf"/>
</dbReference>
<dbReference type="GO" id="GO:0032299">
    <property type="term" value="C:ribonuclease H2 complex"/>
    <property type="evidence" value="ECO:0007669"/>
    <property type="project" value="TreeGrafter"/>
</dbReference>
<dbReference type="PANTHER" id="PTHR10954:SF18">
    <property type="entry name" value="RIBONUCLEASE HII"/>
    <property type="match status" value="1"/>
</dbReference>
<dbReference type="RefSeq" id="WP_110131766.1">
    <property type="nucleotide sequence ID" value="NZ_QHJQ01000009.1"/>
</dbReference>
<keyword evidence="10 12" id="KW-0378">Hydrolase</keyword>
<comment type="subcellular location">
    <subcellularLocation>
        <location evidence="4">Cytoplasm</location>
    </subcellularLocation>
</comment>
<keyword evidence="9 12" id="KW-0255">Endonuclease</keyword>
<dbReference type="Pfam" id="PF01351">
    <property type="entry name" value="RNase_HII"/>
    <property type="match status" value="1"/>
</dbReference>
<evidence type="ECO:0000256" key="7">
    <source>
        <dbReference type="ARBA" id="ARBA00022722"/>
    </source>
</evidence>
<dbReference type="Proteomes" id="UP000247099">
    <property type="component" value="Unassembled WGS sequence"/>
</dbReference>
<dbReference type="InterPro" id="IPR022898">
    <property type="entry name" value="RNase_HII"/>
</dbReference>
<comment type="caution">
    <text evidence="15">The sequence shown here is derived from an EMBL/GenBank/DDBJ whole genome shotgun (WGS) entry which is preliminary data.</text>
</comment>
<dbReference type="InterPro" id="IPR001352">
    <property type="entry name" value="RNase_HII/HIII"/>
</dbReference>
<dbReference type="GO" id="GO:0005737">
    <property type="term" value="C:cytoplasm"/>
    <property type="evidence" value="ECO:0007669"/>
    <property type="project" value="UniProtKB-SubCell"/>
</dbReference>
<dbReference type="InterPro" id="IPR012337">
    <property type="entry name" value="RNaseH-like_sf"/>
</dbReference>
<accession>A0A317ZHM7</accession>
<protein>
    <recommendedName>
        <fullName evidence="13">Ribonuclease</fullName>
        <ecNumber evidence="13">3.1.26.4</ecNumber>
    </recommendedName>
</protein>
<comment type="function">
    <text evidence="3 13">Endonuclease that specifically degrades the RNA of RNA-DNA hybrids.</text>
</comment>
<dbReference type="InterPro" id="IPR024567">
    <property type="entry name" value="RNase_HII/HIII_dom"/>
</dbReference>
<dbReference type="PROSITE" id="PS51975">
    <property type="entry name" value="RNASE_H_2"/>
    <property type="match status" value="1"/>
</dbReference>
<comment type="similarity">
    <text evidence="5 13">Belongs to the RNase HII family.</text>
</comment>
<evidence type="ECO:0000256" key="9">
    <source>
        <dbReference type="ARBA" id="ARBA00022759"/>
    </source>
</evidence>
<feature type="domain" description="RNase H type-2" evidence="14">
    <location>
        <begin position="18"/>
        <end position="238"/>
    </location>
</feature>
<dbReference type="AlphaFoldDB" id="A0A317ZHM7"/>
<dbReference type="GO" id="GO:0043137">
    <property type="term" value="P:DNA replication, removal of RNA primer"/>
    <property type="evidence" value="ECO:0007669"/>
    <property type="project" value="TreeGrafter"/>
</dbReference>
<dbReference type="GO" id="GO:0003723">
    <property type="term" value="F:RNA binding"/>
    <property type="evidence" value="ECO:0007669"/>
    <property type="project" value="UniProtKB-UniRule"/>
</dbReference>
<dbReference type="GO" id="GO:0004523">
    <property type="term" value="F:RNA-DNA hybrid ribonuclease activity"/>
    <property type="evidence" value="ECO:0007669"/>
    <property type="project" value="UniProtKB-UniRule"/>
</dbReference>
<gene>
    <name evidence="15" type="ORF">DDZ13_12370</name>
</gene>
<dbReference type="NCBIfam" id="NF000595">
    <property type="entry name" value="PRK00015.1-3"/>
    <property type="match status" value="1"/>
</dbReference>
<evidence type="ECO:0000256" key="2">
    <source>
        <dbReference type="ARBA" id="ARBA00001946"/>
    </source>
</evidence>
<keyword evidence="7 12" id="KW-0540">Nuclease</keyword>
<feature type="binding site" evidence="12">
    <location>
        <position position="25"/>
    </location>
    <ligand>
        <name>a divalent metal cation</name>
        <dbReference type="ChEBI" id="CHEBI:60240"/>
    </ligand>
</feature>
<dbReference type="InParanoid" id="A0A317ZHM7"/>
<sequence>MELNDLQQHDAEQLTEREWLIGIDEAGRGALAGPVVAGACVLGQSFFRSAEAVALSAEVNDSKQLSAGARESYFGQIKALQRAGLLDFTVASASVAEIAERNILGATRLAMQRAVEALVGRTSSWKLPEAAADGPLFAGEATVQLIVDGRPLKPFPYAHRGIVKGDGKSLSIAMASIAAKVSRDRELVRLATDYPDYGFDGHKGYATRSHRQAILTHGASPVHRELFLRKILMPKASA</sequence>
<organism evidence="15 16">
    <name type="scientific">Coraliomargarita sinensis</name>
    <dbReference type="NCBI Taxonomy" id="2174842"/>
    <lineage>
        <taxon>Bacteria</taxon>
        <taxon>Pseudomonadati</taxon>
        <taxon>Verrucomicrobiota</taxon>
        <taxon>Opitutia</taxon>
        <taxon>Puniceicoccales</taxon>
        <taxon>Coraliomargaritaceae</taxon>
        <taxon>Coraliomargarita</taxon>
    </lineage>
</organism>
<feature type="binding site" evidence="12">
    <location>
        <position position="24"/>
    </location>
    <ligand>
        <name>a divalent metal cation</name>
        <dbReference type="ChEBI" id="CHEBI:60240"/>
    </ligand>
</feature>
<evidence type="ECO:0000256" key="4">
    <source>
        <dbReference type="ARBA" id="ARBA00004496"/>
    </source>
</evidence>
<evidence type="ECO:0000256" key="13">
    <source>
        <dbReference type="RuleBase" id="RU003515"/>
    </source>
</evidence>
<evidence type="ECO:0000256" key="12">
    <source>
        <dbReference type="PROSITE-ProRule" id="PRU01319"/>
    </source>
</evidence>
<dbReference type="Gene3D" id="3.30.420.10">
    <property type="entry name" value="Ribonuclease H-like superfamily/Ribonuclease H"/>
    <property type="match status" value="1"/>
</dbReference>
<dbReference type="EMBL" id="QHJQ01000009">
    <property type="protein sequence ID" value="PXA03478.1"/>
    <property type="molecule type" value="Genomic_DNA"/>
</dbReference>
<evidence type="ECO:0000313" key="15">
    <source>
        <dbReference type="EMBL" id="PXA03478.1"/>
    </source>
</evidence>
<keyword evidence="8 12" id="KW-0479">Metal-binding</keyword>
<dbReference type="FunCoup" id="A0A317ZHM7">
    <property type="interactions" value="307"/>
</dbReference>
<reference evidence="15 16" key="1">
    <citation type="submission" date="2018-05" db="EMBL/GenBank/DDBJ databases">
        <title>Coraliomargarita sinensis sp. nov., isolated from a marine solar saltern.</title>
        <authorList>
            <person name="Zhou L.Y."/>
        </authorList>
    </citation>
    <scope>NUCLEOTIDE SEQUENCE [LARGE SCALE GENOMIC DNA]</scope>
    <source>
        <strain evidence="15 16">WN38</strain>
    </source>
</reference>
<proteinExistence type="inferred from homology"/>
<evidence type="ECO:0000313" key="16">
    <source>
        <dbReference type="Proteomes" id="UP000247099"/>
    </source>
</evidence>
<comment type="cofactor">
    <cofactor evidence="12">
        <name>Mn(2+)</name>
        <dbReference type="ChEBI" id="CHEBI:29035"/>
    </cofactor>
    <cofactor evidence="12">
        <name>Mg(2+)</name>
        <dbReference type="ChEBI" id="CHEBI:18420"/>
    </cofactor>
    <text evidence="12">Manganese or magnesium. Binds 1 divalent metal ion per monomer in the absence of substrate. May bind a second metal ion after substrate binding.</text>
</comment>
<evidence type="ECO:0000259" key="14">
    <source>
        <dbReference type="PROSITE" id="PS51975"/>
    </source>
</evidence>
<comment type="catalytic activity">
    <reaction evidence="1 12 13">
        <text>Endonucleolytic cleavage to 5'-phosphomonoester.</text>
        <dbReference type="EC" id="3.1.26.4"/>
    </reaction>
</comment>
<keyword evidence="6" id="KW-0963">Cytoplasm</keyword>
<feature type="binding site" evidence="12">
    <location>
        <position position="148"/>
    </location>
    <ligand>
        <name>a divalent metal cation</name>
        <dbReference type="ChEBI" id="CHEBI:60240"/>
    </ligand>
</feature>
<evidence type="ECO:0000256" key="3">
    <source>
        <dbReference type="ARBA" id="ARBA00004065"/>
    </source>
</evidence>
<keyword evidence="11" id="KW-0464">Manganese</keyword>
<evidence type="ECO:0000256" key="8">
    <source>
        <dbReference type="ARBA" id="ARBA00022723"/>
    </source>
</evidence>
<dbReference type="CDD" id="cd07182">
    <property type="entry name" value="RNase_HII_bacteria_HII_like"/>
    <property type="match status" value="1"/>
</dbReference>
<dbReference type="SUPFAM" id="SSF53098">
    <property type="entry name" value="Ribonuclease H-like"/>
    <property type="match status" value="1"/>
</dbReference>
<evidence type="ECO:0000256" key="10">
    <source>
        <dbReference type="ARBA" id="ARBA00022801"/>
    </source>
</evidence>
<dbReference type="OrthoDB" id="9803420at2"/>
<name>A0A317ZHM7_9BACT</name>
<comment type="cofactor">
    <cofactor evidence="2">
        <name>Mg(2+)</name>
        <dbReference type="ChEBI" id="CHEBI:18420"/>
    </cofactor>
</comment>
<evidence type="ECO:0000256" key="6">
    <source>
        <dbReference type="ARBA" id="ARBA00022490"/>
    </source>
</evidence>
<keyword evidence="16" id="KW-1185">Reference proteome</keyword>
<evidence type="ECO:0000256" key="5">
    <source>
        <dbReference type="ARBA" id="ARBA00007383"/>
    </source>
</evidence>
<dbReference type="EC" id="3.1.26.4" evidence="13"/>
<evidence type="ECO:0000256" key="1">
    <source>
        <dbReference type="ARBA" id="ARBA00000077"/>
    </source>
</evidence>
<dbReference type="GO" id="GO:0006298">
    <property type="term" value="P:mismatch repair"/>
    <property type="evidence" value="ECO:0007669"/>
    <property type="project" value="TreeGrafter"/>
</dbReference>
<dbReference type="PANTHER" id="PTHR10954">
    <property type="entry name" value="RIBONUCLEASE H2 SUBUNIT A"/>
    <property type="match status" value="1"/>
</dbReference>
<evidence type="ECO:0000256" key="11">
    <source>
        <dbReference type="ARBA" id="ARBA00023211"/>
    </source>
</evidence>
<dbReference type="GO" id="GO:0046872">
    <property type="term" value="F:metal ion binding"/>
    <property type="evidence" value="ECO:0007669"/>
    <property type="project" value="UniProtKB-KW"/>
</dbReference>